<dbReference type="PANTHER" id="PTHR46035">
    <property type="entry name" value="TETRATRICOPEPTIDE REPEAT PROTEIN 4"/>
    <property type="match status" value="1"/>
</dbReference>
<dbReference type="InterPro" id="IPR011990">
    <property type="entry name" value="TPR-like_helical_dom_sf"/>
</dbReference>
<dbReference type="InterPro" id="IPR044059">
    <property type="entry name" value="Csn1/TTC4_wheel"/>
</dbReference>
<proteinExistence type="inferred from homology"/>
<organism evidence="7 8">
    <name type="scientific">Saccharomyces pastorianus</name>
    <name type="common">Lager yeast</name>
    <name type="synonym">Saccharomyces cerevisiae x Saccharomyces eubayanus</name>
    <dbReference type="NCBI Taxonomy" id="27292"/>
    <lineage>
        <taxon>Eukaryota</taxon>
        <taxon>Fungi</taxon>
        <taxon>Dikarya</taxon>
        <taxon>Ascomycota</taxon>
        <taxon>Saccharomycotina</taxon>
        <taxon>Saccharomycetes</taxon>
        <taxon>Saccharomycetales</taxon>
        <taxon>Saccharomycetaceae</taxon>
        <taxon>Saccharomyces</taxon>
    </lineage>
</organism>
<dbReference type="EMBL" id="CP048984">
    <property type="protein sequence ID" value="QID78153.1"/>
    <property type="molecule type" value="Genomic_DNA"/>
</dbReference>
<keyword evidence="4" id="KW-0175">Coiled coil</keyword>
<dbReference type="OrthoDB" id="420195at2759"/>
<dbReference type="SMART" id="SM00028">
    <property type="entry name" value="TPR"/>
    <property type="match status" value="2"/>
</dbReference>
<evidence type="ECO:0000313" key="8">
    <source>
        <dbReference type="Proteomes" id="UP000501346"/>
    </source>
</evidence>
<dbReference type="AlphaFoldDB" id="A0A6C1DNJ6"/>
<dbReference type="PANTHER" id="PTHR46035:SF1">
    <property type="entry name" value="TETRATRICOPEPTIDE REPEAT PROTEIN 4"/>
    <property type="match status" value="1"/>
</dbReference>
<evidence type="ECO:0000313" key="7">
    <source>
        <dbReference type="EMBL" id="QID78153.1"/>
    </source>
</evidence>
<dbReference type="Pfam" id="PF18972">
    <property type="entry name" value="Wheel"/>
    <property type="match status" value="1"/>
</dbReference>
<dbReference type="Pfam" id="PF00515">
    <property type="entry name" value="TPR_1"/>
    <property type="match status" value="1"/>
</dbReference>
<reference evidence="7 8" key="1">
    <citation type="journal article" date="2019" name="BMC Genomics">
        <title>Chromosome level assembly and comparative genome analysis confirm lager-brewing yeasts originated from a single hybridization.</title>
        <authorList>
            <person name="Salazar A.N."/>
            <person name="Gorter de Vries A.R."/>
            <person name="van den Broek M."/>
            <person name="Brouwers N."/>
            <person name="de la Torre Cortes P."/>
            <person name="Kuijpers N.G.A."/>
            <person name="Daran J.G."/>
            <person name="Abeel T."/>
        </authorList>
    </citation>
    <scope>NUCLEOTIDE SEQUENCE [LARGE SCALE GENOMIC DNA]</scope>
    <source>
        <strain evidence="7 8">CBS 1483</strain>
    </source>
</reference>
<dbReference type="GO" id="GO:0006457">
    <property type="term" value="P:protein folding"/>
    <property type="evidence" value="ECO:0007669"/>
    <property type="project" value="TreeGrafter"/>
</dbReference>
<dbReference type="InterPro" id="IPR019734">
    <property type="entry name" value="TPR_rpt"/>
</dbReference>
<evidence type="ECO:0000259" key="6">
    <source>
        <dbReference type="Pfam" id="PF18972"/>
    </source>
</evidence>
<feature type="region of interest" description="Disordered" evidence="5">
    <location>
        <begin position="1"/>
        <end position="37"/>
    </location>
</feature>
<feature type="coiled-coil region" evidence="4">
    <location>
        <begin position="192"/>
        <end position="228"/>
    </location>
</feature>
<dbReference type="Proteomes" id="UP000501346">
    <property type="component" value="Chromosome ScII"/>
</dbReference>
<evidence type="ECO:0000256" key="1">
    <source>
        <dbReference type="ARBA" id="ARBA00022737"/>
    </source>
</evidence>
<protein>
    <submittedName>
        <fullName evidence="7">HSP70/90 co-chaperone</fullName>
    </submittedName>
</protein>
<dbReference type="GO" id="GO:0030544">
    <property type="term" value="F:Hsp70 protein binding"/>
    <property type="evidence" value="ECO:0007669"/>
    <property type="project" value="TreeGrafter"/>
</dbReference>
<dbReference type="FunFam" id="1.25.40.10:FF:000560">
    <property type="entry name" value="CNS1p TPR-containing co-chaperone"/>
    <property type="match status" value="1"/>
</dbReference>
<accession>A0A6C1DNJ6</accession>
<name>A0A6C1DNJ6_SACPS</name>
<sequence length="385" mass="44086">MSSVNANGGYTKPQKYVPGPGDPELPPQLSEFKDKTSDEILKEMNRMPFFMTKLDETDGAGGENVELEALKALAYEGEPHEIAENFKKQGNELYKAKRFKDARELYSKGLAVECEDKSINESLYANRAACELELKNYRRCIEDCSKALTINPKNVKCYYRTSKAFFQLNKLEEAKSAATFANQRIDPENKSILNMLSVIDRKEQELKAKEEKQQREAQERENKKIMLESAMTLRNITNIKTHSPVELLNEGKIRLEDPMDFESQLIYPALIMYPTQDEFDFVGEVSELTTVQELVDLVLEGPQERFKKEGKENFTPKKVLVFMETKAGGLSKAGKKLTFHDILKKESPDVPLFDNALKIYIVPKVESEGWISKWDKQKALERRSV</sequence>
<dbReference type="GO" id="GO:0051879">
    <property type="term" value="F:Hsp90 protein binding"/>
    <property type="evidence" value="ECO:0007669"/>
    <property type="project" value="InterPro"/>
</dbReference>
<evidence type="ECO:0000256" key="3">
    <source>
        <dbReference type="ARBA" id="ARBA00023602"/>
    </source>
</evidence>
<keyword evidence="2" id="KW-0802">TPR repeat</keyword>
<dbReference type="CDD" id="cd21381">
    <property type="entry name" value="CTWD_TTC4"/>
    <property type="match status" value="1"/>
</dbReference>
<keyword evidence="1" id="KW-0677">Repeat</keyword>
<evidence type="ECO:0000256" key="2">
    <source>
        <dbReference type="ARBA" id="ARBA00022803"/>
    </source>
</evidence>
<dbReference type="GO" id="GO:0005634">
    <property type="term" value="C:nucleus"/>
    <property type="evidence" value="ECO:0007669"/>
    <property type="project" value="TreeGrafter"/>
</dbReference>
<dbReference type="SUPFAM" id="SSF48452">
    <property type="entry name" value="TPR-like"/>
    <property type="match status" value="1"/>
</dbReference>
<evidence type="ECO:0000256" key="5">
    <source>
        <dbReference type="SAM" id="MobiDB-lite"/>
    </source>
</evidence>
<feature type="domain" description="Cns1/TTC4 wheel" evidence="6">
    <location>
        <begin position="257"/>
        <end position="374"/>
    </location>
</feature>
<gene>
    <name evidence="7" type="primary">CNS1_1</name>
    <name evidence="7" type="ORF">GRS66_000356</name>
</gene>
<dbReference type="Gene3D" id="1.25.40.10">
    <property type="entry name" value="Tetratricopeptide repeat domain"/>
    <property type="match status" value="1"/>
</dbReference>
<evidence type="ECO:0000256" key="4">
    <source>
        <dbReference type="SAM" id="Coils"/>
    </source>
</evidence>
<keyword evidence="8" id="KW-1185">Reference proteome</keyword>
<comment type="similarity">
    <text evidence="3">Belongs to the TTC4 family.</text>
</comment>
<dbReference type="GO" id="GO:0005829">
    <property type="term" value="C:cytosol"/>
    <property type="evidence" value="ECO:0007669"/>
    <property type="project" value="TreeGrafter"/>
</dbReference>